<dbReference type="AlphaFoldDB" id="A0A1X7UVJ3"/>
<name>A0A1X7UVJ3_AMPQE</name>
<accession>A0A1X7UVJ3</accession>
<proteinExistence type="predicted"/>
<dbReference type="EnsemblMetazoa" id="Aqu2.1.31544_001">
    <property type="protein sequence ID" value="Aqu2.1.31544_001"/>
    <property type="gene ID" value="Aqu2.1.31544"/>
</dbReference>
<organism evidence="1">
    <name type="scientific">Amphimedon queenslandica</name>
    <name type="common">Sponge</name>
    <dbReference type="NCBI Taxonomy" id="400682"/>
    <lineage>
        <taxon>Eukaryota</taxon>
        <taxon>Metazoa</taxon>
        <taxon>Porifera</taxon>
        <taxon>Demospongiae</taxon>
        <taxon>Heteroscleromorpha</taxon>
        <taxon>Haplosclerida</taxon>
        <taxon>Niphatidae</taxon>
        <taxon>Amphimedon</taxon>
    </lineage>
</organism>
<sequence>MDIITPIISPSDEDPFVDCNDDIAELRGLVSQVQQTNSCSVEELIQVEENIPVYANIASENWEEDFFGELDPANEEDAVTQSNDDEDEVDTDVLSSSQQVITSYSDAVKYLEDVSAYLENKGHTSEANECFISAIGML</sequence>
<evidence type="ECO:0000313" key="1">
    <source>
        <dbReference type="EnsemblMetazoa" id="Aqu2.1.31544_001"/>
    </source>
</evidence>
<protein>
    <submittedName>
        <fullName evidence="1">Uncharacterized protein</fullName>
    </submittedName>
</protein>
<reference evidence="1" key="1">
    <citation type="submission" date="2017-05" db="UniProtKB">
        <authorList>
            <consortium name="EnsemblMetazoa"/>
        </authorList>
    </citation>
    <scope>IDENTIFICATION</scope>
</reference>
<dbReference type="InParanoid" id="A0A1X7UVJ3"/>